<dbReference type="AlphaFoldDB" id="A0A9D4J0Q2"/>
<dbReference type="InterPro" id="IPR000668">
    <property type="entry name" value="Peptidase_C1A_C"/>
</dbReference>
<reference evidence="2" key="2">
    <citation type="submission" date="2020-11" db="EMBL/GenBank/DDBJ databases">
        <authorList>
            <person name="McCartney M.A."/>
            <person name="Auch B."/>
            <person name="Kono T."/>
            <person name="Mallez S."/>
            <person name="Becker A."/>
            <person name="Gohl D.M."/>
            <person name="Silverstein K.A.T."/>
            <person name="Koren S."/>
            <person name="Bechman K.B."/>
            <person name="Herman A."/>
            <person name="Abrahante J.E."/>
            <person name="Garbe J."/>
        </authorList>
    </citation>
    <scope>NUCLEOTIDE SEQUENCE</scope>
    <source>
        <strain evidence="2">Duluth1</strain>
        <tissue evidence="2">Whole animal</tissue>
    </source>
</reference>
<name>A0A9D4J0Q2_DREPO</name>
<dbReference type="SUPFAM" id="SSF53300">
    <property type="entry name" value="vWA-like"/>
    <property type="match status" value="1"/>
</dbReference>
<dbReference type="InterPro" id="IPR038765">
    <property type="entry name" value="Papain-like_cys_pep_sf"/>
</dbReference>
<protein>
    <recommendedName>
        <fullName evidence="1">Peptidase C1A papain C-terminal domain-containing protein</fullName>
    </recommendedName>
</protein>
<dbReference type="Gene3D" id="3.40.50.410">
    <property type="entry name" value="von Willebrand factor, type A domain"/>
    <property type="match status" value="1"/>
</dbReference>
<dbReference type="SUPFAM" id="SSF54001">
    <property type="entry name" value="Cysteine proteinases"/>
    <property type="match status" value="1"/>
</dbReference>
<dbReference type="GO" id="GO:0006508">
    <property type="term" value="P:proteolysis"/>
    <property type="evidence" value="ECO:0007669"/>
    <property type="project" value="InterPro"/>
</dbReference>
<evidence type="ECO:0000259" key="1">
    <source>
        <dbReference type="Pfam" id="PF00112"/>
    </source>
</evidence>
<dbReference type="GO" id="GO:0008234">
    <property type="term" value="F:cysteine-type peptidase activity"/>
    <property type="evidence" value="ECO:0007669"/>
    <property type="project" value="InterPro"/>
</dbReference>
<dbReference type="Pfam" id="PF00112">
    <property type="entry name" value="Peptidase_C1"/>
    <property type="match status" value="1"/>
</dbReference>
<evidence type="ECO:0000313" key="3">
    <source>
        <dbReference type="Proteomes" id="UP000828390"/>
    </source>
</evidence>
<organism evidence="2 3">
    <name type="scientific">Dreissena polymorpha</name>
    <name type="common">Zebra mussel</name>
    <name type="synonym">Mytilus polymorpha</name>
    <dbReference type="NCBI Taxonomy" id="45954"/>
    <lineage>
        <taxon>Eukaryota</taxon>
        <taxon>Metazoa</taxon>
        <taxon>Spiralia</taxon>
        <taxon>Lophotrochozoa</taxon>
        <taxon>Mollusca</taxon>
        <taxon>Bivalvia</taxon>
        <taxon>Autobranchia</taxon>
        <taxon>Heteroconchia</taxon>
        <taxon>Euheterodonta</taxon>
        <taxon>Imparidentia</taxon>
        <taxon>Neoheterodontei</taxon>
        <taxon>Myida</taxon>
        <taxon>Dreissenoidea</taxon>
        <taxon>Dreissenidae</taxon>
        <taxon>Dreissena</taxon>
    </lineage>
</organism>
<evidence type="ECO:0000313" key="2">
    <source>
        <dbReference type="EMBL" id="KAH3791629.1"/>
    </source>
</evidence>
<gene>
    <name evidence="2" type="ORF">DPMN_145117</name>
</gene>
<dbReference type="InterPro" id="IPR036465">
    <property type="entry name" value="vWFA_dom_sf"/>
</dbReference>
<reference evidence="2" key="1">
    <citation type="journal article" date="2019" name="bioRxiv">
        <title>The Genome of the Zebra Mussel, Dreissena polymorpha: A Resource for Invasive Species Research.</title>
        <authorList>
            <person name="McCartney M.A."/>
            <person name="Auch B."/>
            <person name="Kono T."/>
            <person name="Mallez S."/>
            <person name="Zhang Y."/>
            <person name="Obille A."/>
            <person name="Becker A."/>
            <person name="Abrahante J.E."/>
            <person name="Garbe J."/>
            <person name="Badalamenti J.P."/>
            <person name="Herman A."/>
            <person name="Mangelson H."/>
            <person name="Liachko I."/>
            <person name="Sullivan S."/>
            <person name="Sone E.D."/>
            <person name="Koren S."/>
            <person name="Silverstein K.A.T."/>
            <person name="Beckman K.B."/>
            <person name="Gohl D.M."/>
        </authorList>
    </citation>
    <scope>NUCLEOTIDE SEQUENCE</scope>
    <source>
        <strain evidence="2">Duluth1</strain>
        <tissue evidence="2">Whole animal</tissue>
    </source>
</reference>
<comment type="caution">
    <text evidence="2">The sequence shown here is derived from an EMBL/GenBank/DDBJ whole genome shotgun (WGS) entry which is preliminary data.</text>
</comment>
<sequence length="751" mass="84835">MNFQKLNMFRTNVESGHELDHLEWDSLERDTLESEQSEWDPPSDGTNNMEHGSLVGLLLDVSGSMKKNAVGSVQEDGEWIRSLFQVIDDIIKHDCQTNNQIFTIGFGCKSSDGTFDILKSIENARKQREKMDNNTSKANIHIVEEIFDVLKNCGAKYIRKWTTAEIAQQFLTQGEAMFALKELHKDKALATRVVHECLPEACRQIVRDDHVFKVINFVFGGVTTSVVSTFRQAKPSEVQSAIESGIAYIRTNANIGLLSFNMFNAVKSIQNAATTLRGTLRNDELTNGRIKELFEIVKPFIYGNTPIESALQSASQIFRHAQSNVEKVMIVVSDGEWNDALSFAGMFENVTVVCCFVSRSSKITPRHLFDTAESYWDIGAKNLFKLSSVVPSQLLPRAMILHNGWSFDIEKNRTKLFAHVNNPELMREICRIGKNIACNQDCLSDLLVTISLDIYINQSNSELTARQQVLGTCYANASATAIHLSLKRILGRDGGYPEFEILRDELIREYGSEGANTFNVLKTVCSRYRLRCSEINVNGVYRAIVAKRIVVAKFHLTDREWDVFGAFYRSQPEGILSKLHLDIRQRSSGERQSGHAVVVTSYTKNCLILMNSWGDRWADKGFFRVERADVLGLEFMDVYWTNEDLSRSEKRYFKEHGSEIASQLVAKLRGLQQQTYTCPLCNITSQVSTFTGTLSRAECPQCQEVFACSEAGNILAMNIYLTSIATPLPDDRTDLLSDEHHGVVIYERLQQ</sequence>
<dbReference type="Gene3D" id="3.90.70.10">
    <property type="entry name" value="Cysteine proteinases"/>
    <property type="match status" value="1"/>
</dbReference>
<dbReference type="EMBL" id="JAIWYP010000007">
    <property type="protein sequence ID" value="KAH3791629.1"/>
    <property type="molecule type" value="Genomic_DNA"/>
</dbReference>
<proteinExistence type="predicted"/>
<dbReference type="Proteomes" id="UP000828390">
    <property type="component" value="Unassembled WGS sequence"/>
</dbReference>
<keyword evidence="3" id="KW-1185">Reference proteome</keyword>
<feature type="domain" description="Peptidase C1A papain C-terminal" evidence="1">
    <location>
        <begin position="589"/>
        <end position="628"/>
    </location>
</feature>
<accession>A0A9D4J0Q2</accession>